<evidence type="ECO:0000313" key="3">
    <source>
        <dbReference type="Proteomes" id="UP000433883"/>
    </source>
</evidence>
<sequence length="81" mass="9235">SRSRPPQPNPSGRSSQVQAQAARTRPPILLYRCQVPRLLHNHHGFLVRTNCCRLRRLLTGPLPANRWQGPSHRGLLVQEEV</sequence>
<feature type="compositionally biased region" description="Polar residues" evidence="1">
    <location>
        <begin position="10"/>
        <end position="21"/>
    </location>
</feature>
<comment type="caution">
    <text evidence="2">The sequence shown here is derived from an EMBL/GenBank/DDBJ whole genome shotgun (WGS) entry which is preliminary data.</text>
</comment>
<reference evidence="2 3" key="1">
    <citation type="submission" date="2019-11" db="EMBL/GenBank/DDBJ databases">
        <title>Venturia inaequalis Genome Resource.</title>
        <authorList>
            <person name="Lichtner F.J."/>
        </authorList>
    </citation>
    <scope>NUCLEOTIDE SEQUENCE [LARGE SCALE GENOMIC DNA]</scope>
    <source>
        <strain evidence="2">Bline_iso_100314</strain>
    </source>
</reference>
<feature type="region of interest" description="Disordered" evidence="1">
    <location>
        <begin position="1"/>
        <end position="23"/>
    </location>
</feature>
<name>A0A8H3YJU3_VENIN</name>
<accession>A0A8H3YJU3</accession>
<feature type="non-terminal residue" evidence="2">
    <location>
        <position position="1"/>
    </location>
</feature>
<dbReference type="AlphaFoldDB" id="A0A8H3YJU3"/>
<dbReference type="Proteomes" id="UP000433883">
    <property type="component" value="Unassembled WGS sequence"/>
</dbReference>
<dbReference type="EMBL" id="WNWQ01004251">
    <property type="protein sequence ID" value="KAE9961062.1"/>
    <property type="molecule type" value="Genomic_DNA"/>
</dbReference>
<organism evidence="2 3">
    <name type="scientific">Venturia inaequalis</name>
    <name type="common">Apple scab fungus</name>
    <dbReference type="NCBI Taxonomy" id="5025"/>
    <lineage>
        <taxon>Eukaryota</taxon>
        <taxon>Fungi</taxon>
        <taxon>Dikarya</taxon>
        <taxon>Ascomycota</taxon>
        <taxon>Pezizomycotina</taxon>
        <taxon>Dothideomycetes</taxon>
        <taxon>Pleosporomycetidae</taxon>
        <taxon>Venturiales</taxon>
        <taxon>Venturiaceae</taxon>
        <taxon>Venturia</taxon>
    </lineage>
</organism>
<gene>
    <name evidence="2" type="ORF">BLS_005980</name>
</gene>
<feature type="non-terminal residue" evidence="2">
    <location>
        <position position="81"/>
    </location>
</feature>
<protein>
    <submittedName>
        <fullName evidence="2">Uncharacterized protein</fullName>
    </submittedName>
</protein>
<evidence type="ECO:0000256" key="1">
    <source>
        <dbReference type="SAM" id="MobiDB-lite"/>
    </source>
</evidence>
<proteinExistence type="predicted"/>
<evidence type="ECO:0000313" key="2">
    <source>
        <dbReference type="EMBL" id="KAE9961062.1"/>
    </source>
</evidence>